<feature type="coiled-coil region" evidence="1">
    <location>
        <begin position="35"/>
        <end position="62"/>
    </location>
</feature>
<dbReference type="Pfam" id="PF20414">
    <property type="entry name" value="DUF6698"/>
    <property type="match status" value="1"/>
</dbReference>
<reference evidence="3 4" key="1">
    <citation type="submission" date="2016-06" db="EMBL/GenBank/DDBJ databases">
        <title>Comparative genomics of the ectomycorrhizal sister species Rhizopogon vinicolor and Rhizopogon vesiculosus (Basidiomycota: Boletales) reveals a divergence of the mating type B locus.</title>
        <authorList>
            <consortium name="DOE Joint Genome Institute"/>
            <person name="Mujic A.B."/>
            <person name="Kuo A."/>
            <person name="Tritt A."/>
            <person name="Lipzen A."/>
            <person name="Chen C."/>
            <person name="Johnson J."/>
            <person name="Sharma A."/>
            <person name="Barry K."/>
            <person name="Grigoriev I.V."/>
            <person name="Spatafora J.W."/>
        </authorList>
    </citation>
    <scope>NUCLEOTIDE SEQUENCE [LARGE SCALE GENOMIC DNA]</scope>
    <source>
        <strain evidence="3 4">AM-OR11-026</strain>
    </source>
</reference>
<evidence type="ECO:0000256" key="1">
    <source>
        <dbReference type="SAM" id="Coils"/>
    </source>
</evidence>
<feature type="region of interest" description="Disordered" evidence="2">
    <location>
        <begin position="370"/>
        <end position="403"/>
    </location>
</feature>
<feature type="compositionally biased region" description="Polar residues" evidence="2">
    <location>
        <begin position="426"/>
        <end position="439"/>
    </location>
</feature>
<dbReference type="EMBL" id="KV448144">
    <property type="protein sequence ID" value="OAX43058.1"/>
    <property type="molecule type" value="Genomic_DNA"/>
</dbReference>
<proteinExistence type="predicted"/>
<name>A0A1B7NDV2_9AGAM</name>
<feature type="compositionally biased region" description="Low complexity" evidence="2">
    <location>
        <begin position="372"/>
        <end position="384"/>
    </location>
</feature>
<gene>
    <name evidence="3" type="ORF">K503DRAFT_796600</name>
</gene>
<dbReference type="OrthoDB" id="3231188at2759"/>
<dbReference type="InterPro" id="IPR046521">
    <property type="entry name" value="DUF6698"/>
</dbReference>
<keyword evidence="4" id="KW-1185">Reference proteome</keyword>
<feature type="compositionally biased region" description="Polar residues" evidence="2">
    <location>
        <begin position="385"/>
        <end position="395"/>
    </location>
</feature>
<evidence type="ECO:0000256" key="2">
    <source>
        <dbReference type="SAM" id="MobiDB-lite"/>
    </source>
</evidence>
<dbReference type="InParanoid" id="A0A1B7NDV2"/>
<organism evidence="3 4">
    <name type="scientific">Rhizopogon vinicolor AM-OR11-026</name>
    <dbReference type="NCBI Taxonomy" id="1314800"/>
    <lineage>
        <taxon>Eukaryota</taxon>
        <taxon>Fungi</taxon>
        <taxon>Dikarya</taxon>
        <taxon>Basidiomycota</taxon>
        <taxon>Agaricomycotina</taxon>
        <taxon>Agaricomycetes</taxon>
        <taxon>Agaricomycetidae</taxon>
        <taxon>Boletales</taxon>
        <taxon>Suillineae</taxon>
        <taxon>Rhizopogonaceae</taxon>
        <taxon>Rhizopogon</taxon>
    </lineage>
</organism>
<protein>
    <submittedName>
        <fullName evidence="3">Uncharacterized protein</fullName>
    </submittedName>
</protein>
<keyword evidence="1" id="KW-0175">Coiled coil</keyword>
<feature type="region of interest" description="Disordered" evidence="2">
    <location>
        <begin position="419"/>
        <end position="466"/>
    </location>
</feature>
<dbReference type="AlphaFoldDB" id="A0A1B7NDV2"/>
<dbReference type="Proteomes" id="UP000092154">
    <property type="component" value="Unassembled WGS sequence"/>
</dbReference>
<feature type="region of interest" description="Disordered" evidence="2">
    <location>
        <begin position="1"/>
        <end position="22"/>
    </location>
</feature>
<evidence type="ECO:0000313" key="3">
    <source>
        <dbReference type="EMBL" id="OAX43058.1"/>
    </source>
</evidence>
<dbReference type="STRING" id="1314800.A0A1B7NDV2"/>
<sequence length="466" mass="51312">MSYLSRNMSDDDEEPIIEVSIPGPNASKGDLIEAMKVLQVQVQKLVEDNRSLREENKILIAEKPKRKRRGEPPEELVVHEQTITLHARKYGMTVEMFPNSDLLNKTCPEDPTLFNSCDRYLTAMTQESAFLDELYHHFPNGVHCVMESTFFSDIVMKSISEARSSEINKLRGVAGDIFGLPGMYFTNINYPRASVTEIQEMLGVSATNPRYKIFPPVLFTGMCEDPSLKTVFGNCELLGKILKAALHGVTSLHQAACAGGSKTNARKWNLDKVTPGSIAWASVIAIFLLSPDSEFQKSGVGKTSGINYKVLFFQYKKLLIIKWDNPRIQTIVQSINCQVFGAAKASISDSTGQEDFSNEINRAMLALDMDSDSQSDTSAPSSTQGVNVSPSQADTDAQEPPEHAIPTLSAIGDTASVMQEVDNDTADNNMLQNVVQGQPASRGKGRTRAKKPVAQGTRRGTRLRQN</sequence>
<accession>A0A1B7NDV2</accession>
<evidence type="ECO:0000313" key="4">
    <source>
        <dbReference type="Proteomes" id="UP000092154"/>
    </source>
</evidence>